<organism evidence="2 3">
    <name type="scientific">Wolfiporia cocos (strain MD-104)</name>
    <name type="common">Brown rot fungus</name>
    <dbReference type="NCBI Taxonomy" id="742152"/>
    <lineage>
        <taxon>Eukaryota</taxon>
        <taxon>Fungi</taxon>
        <taxon>Dikarya</taxon>
        <taxon>Basidiomycota</taxon>
        <taxon>Agaricomycotina</taxon>
        <taxon>Agaricomycetes</taxon>
        <taxon>Polyporales</taxon>
        <taxon>Phaeolaceae</taxon>
        <taxon>Wolfiporia</taxon>
    </lineage>
</organism>
<evidence type="ECO:0000256" key="1">
    <source>
        <dbReference type="SAM" id="MobiDB-lite"/>
    </source>
</evidence>
<accession>A0A2H3JS83</accession>
<dbReference type="OrthoDB" id="3269273at2759"/>
<feature type="region of interest" description="Disordered" evidence="1">
    <location>
        <begin position="108"/>
        <end position="130"/>
    </location>
</feature>
<keyword evidence="3" id="KW-1185">Reference proteome</keyword>
<dbReference type="Proteomes" id="UP000218811">
    <property type="component" value="Unassembled WGS sequence"/>
</dbReference>
<sequence length="130" mass="14762">MDLKTDVEAILCREQSALKTANIFWSLAREKILMKEVKKVTSSVRNAFRQEICNSIGIKRCSLSDFTYNMAMKYKRGGAGENLDQMYMVHSAILRRFAFEHQHLLHVDKPESTGDDDEFSGAMSPSPLGK</sequence>
<evidence type="ECO:0000313" key="3">
    <source>
        <dbReference type="Proteomes" id="UP000218811"/>
    </source>
</evidence>
<protein>
    <submittedName>
        <fullName evidence="2">Uncharacterized protein</fullName>
    </submittedName>
</protein>
<dbReference type="STRING" id="742152.A0A2H3JS83"/>
<proteinExistence type="predicted"/>
<dbReference type="EMBL" id="KB468168">
    <property type="protein sequence ID" value="PCH45010.1"/>
    <property type="molecule type" value="Genomic_DNA"/>
</dbReference>
<reference evidence="2 3" key="1">
    <citation type="journal article" date="2012" name="Science">
        <title>The Paleozoic origin of enzymatic lignin decomposition reconstructed from 31 fungal genomes.</title>
        <authorList>
            <person name="Floudas D."/>
            <person name="Binder M."/>
            <person name="Riley R."/>
            <person name="Barry K."/>
            <person name="Blanchette R.A."/>
            <person name="Henrissat B."/>
            <person name="Martinez A.T."/>
            <person name="Otillar R."/>
            <person name="Spatafora J.W."/>
            <person name="Yadav J.S."/>
            <person name="Aerts A."/>
            <person name="Benoit I."/>
            <person name="Boyd A."/>
            <person name="Carlson A."/>
            <person name="Copeland A."/>
            <person name="Coutinho P.M."/>
            <person name="de Vries R.P."/>
            <person name="Ferreira P."/>
            <person name="Findley K."/>
            <person name="Foster B."/>
            <person name="Gaskell J."/>
            <person name="Glotzer D."/>
            <person name="Gorecki P."/>
            <person name="Heitman J."/>
            <person name="Hesse C."/>
            <person name="Hori C."/>
            <person name="Igarashi K."/>
            <person name="Jurgens J.A."/>
            <person name="Kallen N."/>
            <person name="Kersten P."/>
            <person name="Kohler A."/>
            <person name="Kuees U."/>
            <person name="Kumar T.K.A."/>
            <person name="Kuo A."/>
            <person name="LaButti K."/>
            <person name="Larrondo L.F."/>
            <person name="Lindquist E."/>
            <person name="Ling A."/>
            <person name="Lombard V."/>
            <person name="Lucas S."/>
            <person name="Lundell T."/>
            <person name="Martin R."/>
            <person name="McLaughlin D.J."/>
            <person name="Morgenstern I."/>
            <person name="Morin E."/>
            <person name="Murat C."/>
            <person name="Nagy L.G."/>
            <person name="Nolan M."/>
            <person name="Ohm R.A."/>
            <person name="Patyshakuliyeva A."/>
            <person name="Rokas A."/>
            <person name="Ruiz-Duenas F.J."/>
            <person name="Sabat G."/>
            <person name="Salamov A."/>
            <person name="Samejima M."/>
            <person name="Schmutz J."/>
            <person name="Slot J.C."/>
            <person name="St John F."/>
            <person name="Stenlid J."/>
            <person name="Sun H."/>
            <person name="Sun S."/>
            <person name="Syed K."/>
            <person name="Tsang A."/>
            <person name="Wiebenga A."/>
            <person name="Young D."/>
            <person name="Pisabarro A."/>
            <person name="Eastwood D.C."/>
            <person name="Martin F."/>
            <person name="Cullen D."/>
            <person name="Grigoriev I.V."/>
            <person name="Hibbett D.S."/>
        </authorList>
    </citation>
    <scope>NUCLEOTIDE SEQUENCE [LARGE SCALE GENOMIC DNA]</scope>
    <source>
        <strain evidence="2 3">MD-104</strain>
    </source>
</reference>
<dbReference type="AlphaFoldDB" id="A0A2H3JS83"/>
<gene>
    <name evidence="2" type="ORF">WOLCODRAFT_155028</name>
</gene>
<name>A0A2H3JS83_WOLCO</name>
<evidence type="ECO:0000313" key="2">
    <source>
        <dbReference type="EMBL" id="PCH45010.1"/>
    </source>
</evidence>